<name>A0A0D2A3E8_9PEZI</name>
<evidence type="ECO:0000313" key="4">
    <source>
        <dbReference type="EMBL" id="KIW00930.1"/>
    </source>
</evidence>
<dbReference type="VEuPathDB" id="FungiDB:PV09_07671"/>
<dbReference type="HOGENOM" id="CLU_017706_0_0_1"/>
<feature type="compositionally biased region" description="Basic and acidic residues" evidence="2">
    <location>
        <begin position="9"/>
        <end position="23"/>
    </location>
</feature>
<feature type="region of interest" description="Disordered" evidence="2">
    <location>
        <begin position="1"/>
        <end position="82"/>
    </location>
</feature>
<dbReference type="Pfam" id="PF19270">
    <property type="entry name" value="FBO_C"/>
    <property type="match status" value="1"/>
</dbReference>
<dbReference type="GeneID" id="27315644"/>
<sequence length="504" mass="56866">MTMNSTEAELEKFRQEWKQEVSAKVKSHAKANRSGPSNPSPAATKTTAPSRTTQPNPSALSFYNSHNDDDLAPQGYHDIDQQLGGSQHDLAQASFLAREPRTALEHYEKAVEKEGQGSLGDSLSLYRKAFRMDSNVDKKYRNKHFPPSAYVASKPSYSNPPNAFATVPNHSQHSLIGLSKTVADLISDFSALSITGEPASTEFSPTPACPIAKIPEEILSQILMNVAITDVASMARLALVCKRLAFLVLTEESIWKRLVHSRDVGLRGMHYQFACTIKGEPIRTPNDIMDTSPVVERVLDITLPLTPLFPTYRQMFRQRPRIRFNGCYISTVNYTRPGVAATSVTWNSPVFIVTYYRYLRFFRDGSLISLLSTSEPRDVIPYLQPEYMHQNHANTAPQNVMKDALKGRWRLTGNPWKIIQAEDGSEESDEPEGDLIIETEGVVPKYMYKMHLTLGSAGKGTRNNKLTWRGYWSWNRLTDDWAEFGLKNDRAFYWSRVRSFGNDV</sequence>
<dbReference type="Proteomes" id="UP000053259">
    <property type="component" value="Unassembled WGS sequence"/>
</dbReference>
<dbReference type="Pfam" id="PF12937">
    <property type="entry name" value="F-box-like"/>
    <property type="match status" value="1"/>
</dbReference>
<feature type="domain" description="F-box" evidence="3">
    <location>
        <begin position="208"/>
        <end position="258"/>
    </location>
</feature>
<feature type="compositionally biased region" description="Polar residues" evidence="2">
    <location>
        <begin position="34"/>
        <end position="65"/>
    </location>
</feature>
<dbReference type="PANTHER" id="PTHR12874:SF9">
    <property type="entry name" value="F-BOX ONLY PROTEIN 48"/>
    <property type="match status" value="1"/>
</dbReference>
<dbReference type="GO" id="GO:0019005">
    <property type="term" value="C:SCF ubiquitin ligase complex"/>
    <property type="evidence" value="ECO:0007669"/>
    <property type="project" value="TreeGrafter"/>
</dbReference>
<dbReference type="Gene3D" id="1.20.1280.50">
    <property type="match status" value="1"/>
</dbReference>
<dbReference type="GO" id="GO:0031146">
    <property type="term" value="P:SCF-dependent proteasomal ubiquitin-dependent protein catabolic process"/>
    <property type="evidence" value="ECO:0007669"/>
    <property type="project" value="TreeGrafter"/>
</dbReference>
<evidence type="ECO:0000256" key="1">
    <source>
        <dbReference type="ARBA" id="ARBA00022786"/>
    </source>
</evidence>
<accession>A0A0D2A3E8</accession>
<dbReference type="InterPro" id="IPR045464">
    <property type="entry name" value="Hrt3/FBXO9_C"/>
</dbReference>
<dbReference type="FunCoup" id="A0A0D2A3E8">
    <property type="interactions" value="116"/>
</dbReference>
<dbReference type="AlphaFoldDB" id="A0A0D2A3E8"/>
<evidence type="ECO:0000256" key="2">
    <source>
        <dbReference type="SAM" id="MobiDB-lite"/>
    </source>
</evidence>
<dbReference type="SUPFAM" id="SSF81383">
    <property type="entry name" value="F-box domain"/>
    <property type="match status" value="1"/>
</dbReference>
<dbReference type="PROSITE" id="PS50181">
    <property type="entry name" value="FBOX"/>
    <property type="match status" value="1"/>
</dbReference>
<protein>
    <recommendedName>
        <fullName evidence="3">F-box domain-containing protein</fullName>
    </recommendedName>
</protein>
<dbReference type="EMBL" id="KN847559">
    <property type="protein sequence ID" value="KIW00931.1"/>
    <property type="molecule type" value="Genomic_DNA"/>
</dbReference>
<organism evidence="4 5">
    <name type="scientific">Verruconis gallopava</name>
    <dbReference type="NCBI Taxonomy" id="253628"/>
    <lineage>
        <taxon>Eukaryota</taxon>
        <taxon>Fungi</taxon>
        <taxon>Dikarya</taxon>
        <taxon>Ascomycota</taxon>
        <taxon>Pezizomycotina</taxon>
        <taxon>Dothideomycetes</taxon>
        <taxon>Pleosporomycetidae</taxon>
        <taxon>Venturiales</taxon>
        <taxon>Sympoventuriaceae</taxon>
        <taxon>Verruconis</taxon>
    </lineage>
</organism>
<dbReference type="InterPro" id="IPR036047">
    <property type="entry name" value="F-box-like_dom_sf"/>
</dbReference>
<dbReference type="STRING" id="253628.A0A0D2A3E8"/>
<evidence type="ECO:0000259" key="3">
    <source>
        <dbReference type="PROSITE" id="PS50181"/>
    </source>
</evidence>
<dbReference type="EMBL" id="KN847559">
    <property type="protein sequence ID" value="KIW00930.1"/>
    <property type="molecule type" value="Genomic_DNA"/>
</dbReference>
<dbReference type="RefSeq" id="XP_016210800.1">
    <property type="nucleotide sequence ID" value="XM_016361474.1"/>
</dbReference>
<dbReference type="RefSeq" id="XP_016210799.1">
    <property type="nucleotide sequence ID" value="XM_016361473.1"/>
</dbReference>
<dbReference type="OrthoDB" id="2117972at2759"/>
<evidence type="ECO:0000313" key="5">
    <source>
        <dbReference type="Proteomes" id="UP000053259"/>
    </source>
</evidence>
<dbReference type="GO" id="GO:0005737">
    <property type="term" value="C:cytoplasm"/>
    <property type="evidence" value="ECO:0007669"/>
    <property type="project" value="TreeGrafter"/>
</dbReference>
<keyword evidence="5" id="KW-1185">Reference proteome</keyword>
<proteinExistence type="predicted"/>
<keyword evidence="1" id="KW-0833">Ubl conjugation pathway</keyword>
<reference evidence="4 5" key="1">
    <citation type="submission" date="2015-01" db="EMBL/GenBank/DDBJ databases">
        <title>The Genome Sequence of Ochroconis gallopava CBS43764.</title>
        <authorList>
            <consortium name="The Broad Institute Genomics Platform"/>
            <person name="Cuomo C."/>
            <person name="de Hoog S."/>
            <person name="Gorbushina A."/>
            <person name="Stielow B."/>
            <person name="Teixiera M."/>
            <person name="Abouelleil A."/>
            <person name="Chapman S.B."/>
            <person name="Priest M."/>
            <person name="Young S.K."/>
            <person name="Wortman J."/>
            <person name="Nusbaum C."/>
            <person name="Birren B."/>
        </authorList>
    </citation>
    <scope>NUCLEOTIDE SEQUENCE [LARGE SCALE GENOMIC DNA]</scope>
    <source>
        <strain evidence="4 5">CBS 43764</strain>
    </source>
</reference>
<dbReference type="InterPro" id="IPR001810">
    <property type="entry name" value="F-box_dom"/>
</dbReference>
<dbReference type="PANTHER" id="PTHR12874">
    <property type="entry name" value="F-BOX ONLY PROTEIN 48-RELATED"/>
    <property type="match status" value="1"/>
</dbReference>
<gene>
    <name evidence="4" type="ORF">PV09_07671</name>
</gene>